<feature type="chain" id="PRO_5046381931" description="Sortase" evidence="2">
    <location>
        <begin position="30"/>
        <end position="206"/>
    </location>
</feature>
<comment type="caution">
    <text evidence="3">The sequence shown here is derived from an EMBL/GenBank/DDBJ whole genome shotgun (WGS) entry which is preliminary data.</text>
</comment>
<keyword evidence="1" id="KW-0472">Membrane</keyword>
<evidence type="ECO:0008006" key="5">
    <source>
        <dbReference type="Google" id="ProtNLM"/>
    </source>
</evidence>
<feature type="signal peptide" evidence="2">
    <location>
        <begin position="1"/>
        <end position="29"/>
    </location>
</feature>
<reference evidence="4" key="1">
    <citation type="journal article" date="2019" name="Int. J. Syst. Evol. Microbiol.">
        <title>The Global Catalogue of Microorganisms (GCM) 10K type strain sequencing project: providing services to taxonomists for standard genome sequencing and annotation.</title>
        <authorList>
            <consortium name="The Broad Institute Genomics Platform"/>
            <consortium name="The Broad Institute Genome Sequencing Center for Infectious Disease"/>
            <person name="Wu L."/>
            <person name="Ma J."/>
        </authorList>
    </citation>
    <scope>NUCLEOTIDE SEQUENCE [LARGE SCALE GENOMIC DNA]</scope>
    <source>
        <strain evidence="4">JCM 10649</strain>
    </source>
</reference>
<evidence type="ECO:0000313" key="4">
    <source>
        <dbReference type="Proteomes" id="UP001499895"/>
    </source>
</evidence>
<dbReference type="RefSeq" id="WP_344089288.1">
    <property type="nucleotide sequence ID" value="NZ_BAAAHB010000016.1"/>
</dbReference>
<protein>
    <recommendedName>
        <fullName evidence="5">Sortase</fullName>
    </recommendedName>
</protein>
<dbReference type="Proteomes" id="UP001499895">
    <property type="component" value="Unassembled WGS sequence"/>
</dbReference>
<name>A0ABP3JQW7_9ACTN</name>
<evidence type="ECO:0000256" key="1">
    <source>
        <dbReference type="SAM" id="Phobius"/>
    </source>
</evidence>
<feature type="transmembrane region" description="Helical" evidence="1">
    <location>
        <begin position="178"/>
        <end position="198"/>
    </location>
</feature>
<evidence type="ECO:0000313" key="3">
    <source>
        <dbReference type="EMBL" id="GAA0458716.1"/>
    </source>
</evidence>
<gene>
    <name evidence="3" type="ORF">GCM10009544_21590</name>
</gene>
<keyword evidence="1" id="KW-0812">Transmembrane</keyword>
<accession>A0ABP3JQW7</accession>
<keyword evidence="1" id="KW-1133">Transmembrane helix</keyword>
<keyword evidence="4" id="KW-1185">Reference proteome</keyword>
<organism evidence="3 4">
    <name type="scientific">Streptomyces stramineus</name>
    <dbReference type="NCBI Taxonomy" id="173861"/>
    <lineage>
        <taxon>Bacteria</taxon>
        <taxon>Bacillati</taxon>
        <taxon>Actinomycetota</taxon>
        <taxon>Actinomycetes</taxon>
        <taxon>Kitasatosporales</taxon>
        <taxon>Streptomycetaceae</taxon>
        <taxon>Streptomyces</taxon>
    </lineage>
</organism>
<evidence type="ECO:0000256" key="2">
    <source>
        <dbReference type="SAM" id="SignalP"/>
    </source>
</evidence>
<dbReference type="EMBL" id="BAAAHB010000016">
    <property type="protein sequence ID" value="GAA0458716.1"/>
    <property type="molecule type" value="Genomic_DNA"/>
</dbReference>
<sequence>MSAKTRIAAATVLTAAVGAVLWPTAAAVAADTKDTARQDNRPTAVQQIRLPDGSRARLTSGTDAPTVTVTTRGTGEHTLDSAHPAADLNRLHLRILGAGTDRPTLRATLDGTGPAHYYDFTSGTAHRTTATTVVTPATTNSAGAGGTGTAHLASGNPVQRAVEAGETLRDRHDMSTPALAGAALLTAAGGACAVRVALRRQSRTGA</sequence>
<proteinExistence type="predicted"/>
<keyword evidence="2" id="KW-0732">Signal</keyword>